<evidence type="ECO:0000256" key="1">
    <source>
        <dbReference type="ARBA" id="ARBA00010617"/>
    </source>
</evidence>
<keyword evidence="3 4" id="KW-0408">Iron</keyword>
<dbReference type="Proteomes" id="UP000026962">
    <property type="component" value="Chromosome 1"/>
</dbReference>
<evidence type="ECO:0000256" key="4">
    <source>
        <dbReference type="RuleBase" id="RU000461"/>
    </source>
</evidence>
<dbReference type="InterPro" id="IPR017972">
    <property type="entry name" value="Cyt_P450_CS"/>
</dbReference>
<keyword evidence="4" id="KW-0560">Oxidoreductase</keyword>
<dbReference type="GO" id="GO:0020037">
    <property type="term" value="F:heme binding"/>
    <property type="evidence" value="ECO:0007669"/>
    <property type="project" value="InterPro"/>
</dbReference>
<dbReference type="Gramene" id="OPUNC01G07850.1">
    <property type="protein sequence ID" value="OPUNC01G07850.1"/>
    <property type="gene ID" value="OPUNC01G07850"/>
</dbReference>
<keyword evidence="6" id="KW-1185">Reference proteome</keyword>
<dbReference type="Gene3D" id="1.10.630.10">
    <property type="entry name" value="Cytochrome P450"/>
    <property type="match status" value="2"/>
</dbReference>
<dbReference type="GO" id="GO:0004497">
    <property type="term" value="F:monooxygenase activity"/>
    <property type="evidence" value="ECO:0007669"/>
    <property type="project" value="UniProtKB-KW"/>
</dbReference>
<evidence type="ECO:0000256" key="3">
    <source>
        <dbReference type="ARBA" id="ARBA00023004"/>
    </source>
</evidence>
<reference evidence="5" key="1">
    <citation type="submission" date="2015-04" db="UniProtKB">
        <authorList>
            <consortium name="EnsemblPlants"/>
        </authorList>
    </citation>
    <scope>IDENTIFICATION</scope>
</reference>
<dbReference type="GO" id="GO:0005506">
    <property type="term" value="F:iron ion binding"/>
    <property type="evidence" value="ECO:0007669"/>
    <property type="project" value="InterPro"/>
</dbReference>
<dbReference type="SUPFAM" id="SSF48264">
    <property type="entry name" value="Cytochrome P450"/>
    <property type="match status" value="2"/>
</dbReference>
<dbReference type="PROSITE" id="PS00086">
    <property type="entry name" value="CYTOCHROME_P450"/>
    <property type="match status" value="1"/>
</dbReference>
<dbReference type="eggNOG" id="KOG0156">
    <property type="taxonomic scope" value="Eukaryota"/>
</dbReference>
<sequence length="287" mass="31845">MAAGGCRFLRHRRVFRYSDIYRFLAPCRTGSSGRWPRRMGRAGPVGRVPTVVASAAAAPEEVMKTRDRAFASRPRVRMVERPLYGRDMVFAPYGEFWRQAQRITVLHLSPRRVLSFRGVREQEVAALLDRVRRRRRGETVNLSDLLMSYAHGVISRAAFGVGAYGFDGDDGGREAEEAVRRLRGASRDDDVFINATRRSSCRSGGSRAAARGMDMVEYAQQLGQDFRFVPFGAGRRGCPGVGFAALSVELALANLLYHFDWGAAIVAGQRDHGDDEAGHGRAVRIVP</sequence>
<organism evidence="5">
    <name type="scientific">Oryza punctata</name>
    <name type="common">Red rice</name>
    <dbReference type="NCBI Taxonomy" id="4537"/>
    <lineage>
        <taxon>Eukaryota</taxon>
        <taxon>Viridiplantae</taxon>
        <taxon>Streptophyta</taxon>
        <taxon>Embryophyta</taxon>
        <taxon>Tracheophyta</taxon>
        <taxon>Spermatophyta</taxon>
        <taxon>Magnoliopsida</taxon>
        <taxon>Liliopsida</taxon>
        <taxon>Poales</taxon>
        <taxon>Poaceae</taxon>
        <taxon>BOP clade</taxon>
        <taxon>Oryzoideae</taxon>
        <taxon>Oryzeae</taxon>
        <taxon>Oryzinae</taxon>
        <taxon>Oryza</taxon>
    </lineage>
</organism>
<keyword evidence="4" id="KW-0503">Monooxygenase</keyword>
<proteinExistence type="inferred from homology"/>
<dbReference type="PANTHER" id="PTHR47955">
    <property type="entry name" value="CYTOCHROME P450 FAMILY 71 PROTEIN"/>
    <property type="match status" value="1"/>
</dbReference>
<dbReference type="AlphaFoldDB" id="A0A0E0JFW0"/>
<dbReference type="PANTHER" id="PTHR47955:SF15">
    <property type="entry name" value="CYTOCHROME P450 71A2-LIKE"/>
    <property type="match status" value="1"/>
</dbReference>
<evidence type="ECO:0008006" key="7">
    <source>
        <dbReference type="Google" id="ProtNLM"/>
    </source>
</evidence>
<dbReference type="HOGENOM" id="CLU_971083_0_0_1"/>
<dbReference type="EnsemblPlants" id="OPUNC01G07850.1">
    <property type="protein sequence ID" value="OPUNC01G07850.1"/>
    <property type="gene ID" value="OPUNC01G07850"/>
</dbReference>
<dbReference type="InterPro" id="IPR036396">
    <property type="entry name" value="Cyt_P450_sf"/>
</dbReference>
<dbReference type="Pfam" id="PF00067">
    <property type="entry name" value="p450"/>
    <property type="match status" value="2"/>
</dbReference>
<dbReference type="OMA" id="CENIRVM"/>
<dbReference type="InterPro" id="IPR001128">
    <property type="entry name" value="Cyt_P450"/>
</dbReference>
<protein>
    <recommendedName>
        <fullName evidence="7">Cytochrome P450</fullName>
    </recommendedName>
</protein>
<accession>A0A0E0JFW0</accession>
<name>A0A0E0JFW0_ORYPU</name>
<dbReference type="GO" id="GO:0016705">
    <property type="term" value="F:oxidoreductase activity, acting on paired donors, with incorporation or reduction of molecular oxygen"/>
    <property type="evidence" value="ECO:0007669"/>
    <property type="project" value="InterPro"/>
</dbReference>
<evidence type="ECO:0000313" key="6">
    <source>
        <dbReference type="Proteomes" id="UP000026962"/>
    </source>
</evidence>
<keyword evidence="2 4" id="KW-0479">Metal-binding</keyword>
<comment type="similarity">
    <text evidence="1 4">Belongs to the cytochrome P450 family.</text>
</comment>
<evidence type="ECO:0000313" key="5">
    <source>
        <dbReference type="EnsemblPlants" id="OPUNC01G07850.1"/>
    </source>
</evidence>
<dbReference type="STRING" id="4537.A0A0E0JFW0"/>
<evidence type="ECO:0000256" key="2">
    <source>
        <dbReference type="ARBA" id="ARBA00022723"/>
    </source>
</evidence>
<keyword evidence="4" id="KW-0349">Heme</keyword>
<reference evidence="5" key="2">
    <citation type="submission" date="2018-05" db="EMBL/GenBank/DDBJ databases">
        <title>OpunRS2 (Oryza punctata Reference Sequence Version 2).</title>
        <authorList>
            <person name="Zhang J."/>
            <person name="Kudrna D."/>
            <person name="Lee S."/>
            <person name="Talag J."/>
            <person name="Welchert J."/>
            <person name="Wing R.A."/>
        </authorList>
    </citation>
    <scope>NUCLEOTIDE SEQUENCE [LARGE SCALE GENOMIC DNA]</scope>
</reference>